<dbReference type="PANTHER" id="PTHR47947:SF20">
    <property type="entry name" value="CYTOCHROME P450 FAMILY PROTEIN"/>
    <property type="match status" value="1"/>
</dbReference>
<dbReference type="GO" id="GO:0005506">
    <property type="term" value="F:iron ion binding"/>
    <property type="evidence" value="ECO:0007669"/>
    <property type="project" value="InterPro"/>
</dbReference>
<evidence type="ECO:0000256" key="1">
    <source>
        <dbReference type="ARBA" id="ARBA00022617"/>
    </source>
</evidence>
<keyword evidence="3" id="KW-0560">Oxidoreductase</keyword>
<evidence type="ECO:0000313" key="7">
    <source>
        <dbReference type="Proteomes" id="UP000008311"/>
    </source>
</evidence>
<dbReference type="eggNOG" id="KOG0156">
    <property type="taxonomic scope" value="Eukaryota"/>
</dbReference>
<evidence type="ECO:0000256" key="3">
    <source>
        <dbReference type="ARBA" id="ARBA00023002"/>
    </source>
</evidence>
<keyword evidence="4" id="KW-0408">Iron</keyword>
<keyword evidence="2" id="KW-0479">Metal-binding</keyword>
<dbReference type="Proteomes" id="UP000008311">
    <property type="component" value="Unassembled WGS sequence"/>
</dbReference>
<evidence type="ECO:0000313" key="6">
    <source>
        <dbReference type="EMBL" id="EEF52325.1"/>
    </source>
</evidence>
<name>B9R745_RICCO</name>
<organism evidence="6 7">
    <name type="scientific">Ricinus communis</name>
    <name type="common">Castor bean</name>
    <dbReference type="NCBI Taxonomy" id="3988"/>
    <lineage>
        <taxon>Eukaryota</taxon>
        <taxon>Viridiplantae</taxon>
        <taxon>Streptophyta</taxon>
        <taxon>Embryophyta</taxon>
        <taxon>Tracheophyta</taxon>
        <taxon>Spermatophyta</taxon>
        <taxon>Magnoliopsida</taxon>
        <taxon>eudicotyledons</taxon>
        <taxon>Gunneridae</taxon>
        <taxon>Pentapetalae</taxon>
        <taxon>rosids</taxon>
        <taxon>fabids</taxon>
        <taxon>Malpighiales</taxon>
        <taxon>Euphorbiaceae</taxon>
        <taxon>Acalyphoideae</taxon>
        <taxon>Acalypheae</taxon>
        <taxon>Ricinus</taxon>
    </lineage>
</organism>
<dbReference type="AlphaFoldDB" id="B9R745"/>
<dbReference type="GO" id="GO:0004497">
    <property type="term" value="F:monooxygenase activity"/>
    <property type="evidence" value="ECO:0007669"/>
    <property type="project" value="UniProtKB-KW"/>
</dbReference>
<dbReference type="PRINTS" id="PR00385">
    <property type="entry name" value="P450"/>
</dbReference>
<dbReference type="Pfam" id="PF00067">
    <property type="entry name" value="p450"/>
    <property type="match status" value="1"/>
</dbReference>
<proteinExistence type="predicted"/>
<dbReference type="InterPro" id="IPR036396">
    <property type="entry name" value="Cyt_P450_sf"/>
</dbReference>
<evidence type="ECO:0000256" key="2">
    <source>
        <dbReference type="ARBA" id="ARBA00022723"/>
    </source>
</evidence>
<keyword evidence="7" id="KW-1185">Reference proteome</keyword>
<reference evidence="7" key="1">
    <citation type="journal article" date="2010" name="Nat. Biotechnol.">
        <title>Draft genome sequence of the oilseed species Ricinus communis.</title>
        <authorList>
            <person name="Chan A.P."/>
            <person name="Crabtree J."/>
            <person name="Zhao Q."/>
            <person name="Lorenzi H."/>
            <person name="Orvis J."/>
            <person name="Puiu D."/>
            <person name="Melake-Berhan A."/>
            <person name="Jones K.M."/>
            <person name="Redman J."/>
            <person name="Chen G."/>
            <person name="Cahoon E.B."/>
            <person name="Gedil M."/>
            <person name="Stanke M."/>
            <person name="Haas B.J."/>
            <person name="Wortman J.R."/>
            <person name="Fraser-Liggett C.M."/>
            <person name="Ravel J."/>
            <person name="Rabinowicz P.D."/>
        </authorList>
    </citation>
    <scope>NUCLEOTIDE SEQUENCE [LARGE SCALE GENOMIC DNA]</scope>
    <source>
        <strain evidence="7">cv. Hale</strain>
    </source>
</reference>
<keyword evidence="5" id="KW-0503">Monooxygenase</keyword>
<evidence type="ECO:0000256" key="5">
    <source>
        <dbReference type="ARBA" id="ARBA00023033"/>
    </source>
</evidence>
<dbReference type="PANTHER" id="PTHR47947">
    <property type="entry name" value="CYTOCHROME P450 82C3-RELATED"/>
    <property type="match status" value="1"/>
</dbReference>
<dbReference type="InParanoid" id="B9R745"/>
<dbReference type="GO" id="GO:0020037">
    <property type="term" value="F:heme binding"/>
    <property type="evidence" value="ECO:0007669"/>
    <property type="project" value="InterPro"/>
</dbReference>
<dbReference type="InterPro" id="IPR001128">
    <property type="entry name" value="Cyt_P450"/>
</dbReference>
<accession>B9R745</accession>
<dbReference type="PRINTS" id="PR00463">
    <property type="entry name" value="EP450I"/>
</dbReference>
<gene>
    <name evidence="6" type="ORF">RCOM_1588550</name>
</gene>
<evidence type="ECO:0008006" key="8">
    <source>
        <dbReference type="Google" id="ProtNLM"/>
    </source>
</evidence>
<sequence length="143" mass="16227">MNPVQEREREIYTNVNIKAVILTMLIGGTETSSTTMEWAMSLLLNHPDKMRKVAEEIATNVRLDHLLDEAKLSKLNYLQNETFRLYPTLPLLLPHESSSDSSIYGFDVPQGTMLLDIGILSYGWSQPNSCQRDLKVKRVMGIS</sequence>
<dbReference type="SUPFAM" id="SSF48264">
    <property type="entry name" value="Cytochrome P450"/>
    <property type="match status" value="1"/>
</dbReference>
<protein>
    <recommendedName>
        <fullName evidence="8">Cytochrome P450</fullName>
    </recommendedName>
</protein>
<dbReference type="EMBL" id="EQ973772">
    <property type="protein sequence ID" value="EEF52325.1"/>
    <property type="molecule type" value="Genomic_DNA"/>
</dbReference>
<keyword evidence="1" id="KW-0349">Heme</keyword>
<dbReference type="GO" id="GO:0016705">
    <property type="term" value="F:oxidoreductase activity, acting on paired donors, with incorporation or reduction of molecular oxygen"/>
    <property type="evidence" value="ECO:0007669"/>
    <property type="project" value="InterPro"/>
</dbReference>
<dbReference type="InterPro" id="IPR002401">
    <property type="entry name" value="Cyt_P450_E_grp-I"/>
</dbReference>
<dbReference type="Gene3D" id="1.10.630.10">
    <property type="entry name" value="Cytochrome P450"/>
    <property type="match status" value="1"/>
</dbReference>
<evidence type="ECO:0000256" key="4">
    <source>
        <dbReference type="ARBA" id="ARBA00023004"/>
    </source>
</evidence>
<dbReference type="InterPro" id="IPR050651">
    <property type="entry name" value="Plant_Cytochrome_P450_Monoox"/>
</dbReference>